<dbReference type="InterPro" id="IPR025996">
    <property type="entry name" value="MT1864/Rv1816-like_C"/>
</dbReference>
<dbReference type="InterPro" id="IPR036271">
    <property type="entry name" value="Tet_transcr_reg_TetR-rel_C_sf"/>
</dbReference>
<dbReference type="Pfam" id="PF00440">
    <property type="entry name" value="TetR_N"/>
    <property type="match status" value="1"/>
</dbReference>
<evidence type="ECO:0000313" key="6">
    <source>
        <dbReference type="EMBL" id="GCC52684.1"/>
    </source>
</evidence>
<evidence type="ECO:0000256" key="1">
    <source>
        <dbReference type="ARBA" id="ARBA00023015"/>
    </source>
</evidence>
<dbReference type="PRINTS" id="PR00455">
    <property type="entry name" value="HTHTETR"/>
</dbReference>
<keyword evidence="2 4" id="KW-0238">DNA-binding</keyword>
<dbReference type="OrthoDB" id="594604at2"/>
<dbReference type="PANTHER" id="PTHR43479">
    <property type="entry name" value="ACREF/ENVCD OPERON REPRESSOR-RELATED"/>
    <property type="match status" value="1"/>
</dbReference>
<proteinExistence type="predicted"/>
<dbReference type="Gene3D" id="1.10.357.10">
    <property type="entry name" value="Tetracycline Repressor, domain 2"/>
    <property type="match status" value="1"/>
</dbReference>
<keyword evidence="3" id="KW-0804">Transcription</keyword>
<reference evidence="6 7" key="1">
    <citation type="submission" date="2018-11" db="EMBL/GenBank/DDBJ databases">
        <title>Chryseotalea sanarue gen. nov., sp., nov., a member of the family Cytophagaceae, isolated from a brackish lake in Hamamatsu Japan.</title>
        <authorList>
            <person name="Maejima Y."/>
            <person name="Iino T."/>
            <person name="Muraguchi Y."/>
            <person name="Fukuda K."/>
            <person name="Ohkuma M."/>
            <person name="Moriuchi R."/>
            <person name="Dohra H."/>
            <person name="Kimbara K."/>
            <person name="Shintani M."/>
        </authorList>
    </citation>
    <scope>NUCLEOTIDE SEQUENCE [LARGE SCALE GENOMIC DNA]</scope>
    <source>
        <strain evidence="6 7">Ys</strain>
    </source>
</reference>
<dbReference type="SUPFAM" id="SSF48498">
    <property type="entry name" value="Tetracyclin repressor-like, C-terminal domain"/>
    <property type="match status" value="1"/>
</dbReference>
<evidence type="ECO:0000313" key="7">
    <source>
        <dbReference type="Proteomes" id="UP000288227"/>
    </source>
</evidence>
<evidence type="ECO:0000259" key="5">
    <source>
        <dbReference type="PROSITE" id="PS50977"/>
    </source>
</evidence>
<accession>A0A401UCS4</accession>
<evidence type="ECO:0000256" key="4">
    <source>
        <dbReference type="PROSITE-ProRule" id="PRU00335"/>
    </source>
</evidence>
<dbReference type="GO" id="GO:0003677">
    <property type="term" value="F:DNA binding"/>
    <property type="evidence" value="ECO:0007669"/>
    <property type="project" value="UniProtKB-UniRule"/>
</dbReference>
<dbReference type="PROSITE" id="PS50977">
    <property type="entry name" value="HTH_TETR_2"/>
    <property type="match status" value="1"/>
</dbReference>
<dbReference type="RefSeq" id="WP_127123337.1">
    <property type="nucleotide sequence ID" value="NZ_BHXQ01000005.1"/>
</dbReference>
<dbReference type="EMBL" id="BHXQ01000005">
    <property type="protein sequence ID" value="GCC52684.1"/>
    <property type="molecule type" value="Genomic_DNA"/>
</dbReference>
<keyword evidence="7" id="KW-1185">Reference proteome</keyword>
<comment type="caution">
    <text evidence="6">The sequence shown here is derived from an EMBL/GenBank/DDBJ whole genome shotgun (WGS) entry which is preliminary data.</text>
</comment>
<dbReference type="InterPro" id="IPR001647">
    <property type="entry name" value="HTH_TetR"/>
</dbReference>
<dbReference type="SUPFAM" id="SSF46689">
    <property type="entry name" value="Homeodomain-like"/>
    <property type="match status" value="1"/>
</dbReference>
<keyword evidence="1" id="KW-0805">Transcription regulation</keyword>
<evidence type="ECO:0000256" key="2">
    <source>
        <dbReference type="ARBA" id="ARBA00023125"/>
    </source>
</evidence>
<dbReference type="InterPro" id="IPR050624">
    <property type="entry name" value="HTH-type_Tx_Regulator"/>
</dbReference>
<dbReference type="AlphaFoldDB" id="A0A401UCS4"/>
<name>A0A401UCS4_9BACT</name>
<dbReference type="PANTHER" id="PTHR43479:SF11">
    <property type="entry name" value="ACREF_ENVCD OPERON REPRESSOR-RELATED"/>
    <property type="match status" value="1"/>
</dbReference>
<feature type="DNA-binding region" description="H-T-H motif" evidence="4">
    <location>
        <begin position="35"/>
        <end position="54"/>
    </location>
</feature>
<organism evidence="6 7">
    <name type="scientific">Chryseotalea sanaruensis</name>
    <dbReference type="NCBI Taxonomy" id="2482724"/>
    <lineage>
        <taxon>Bacteria</taxon>
        <taxon>Pseudomonadati</taxon>
        <taxon>Bacteroidota</taxon>
        <taxon>Cytophagia</taxon>
        <taxon>Cytophagales</taxon>
        <taxon>Chryseotaleaceae</taxon>
        <taxon>Chryseotalea</taxon>
    </lineage>
</organism>
<sequence>MGVAERKERHKEDLKKDILTAAKQLFTEKGFEATSIRAIAEKIEYSPATIYLYYKDKNEIVHALHQDGFNLLMQHFSTIDFGQSAFSRLIALGKAYMQFAFEHPDVYTLIFSMKEPMQHVTDCEKEWHEGDRAFSLLYRTVEECKKEGYFKDLESVGLSFMIWSSMHGLCTLRTSGHLEHMATSCAEVTDLNMDVNTLLDHNFGTFIALLEKLKN</sequence>
<protein>
    <submittedName>
        <fullName evidence="6">TetR/AcrR family transcriptional regulator</fullName>
    </submittedName>
</protein>
<dbReference type="InterPro" id="IPR009057">
    <property type="entry name" value="Homeodomain-like_sf"/>
</dbReference>
<gene>
    <name evidence="6" type="ORF">SanaruYs_29220</name>
</gene>
<evidence type="ECO:0000256" key="3">
    <source>
        <dbReference type="ARBA" id="ARBA00023163"/>
    </source>
</evidence>
<dbReference type="Pfam" id="PF13305">
    <property type="entry name" value="TetR_C_33"/>
    <property type="match status" value="1"/>
</dbReference>
<dbReference type="Proteomes" id="UP000288227">
    <property type="component" value="Unassembled WGS sequence"/>
</dbReference>
<feature type="domain" description="HTH tetR-type" evidence="5">
    <location>
        <begin position="12"/>
        <end position="72"/>
    </location>
</feature>